<feature type="binding site" evidence="6">
    <location>
        <position position="191"/>
    </location>
    <ligand>
        <name>Zn(2+)</name>
        <dbReference type="ChEBI" id="CHEBI:29105"/>
        <label>2</label>
        <note>catalytic</note>
    </ligand>
</feature>
<keyword evidence="7" id="KW-0472">Membrane</keyword>
<evidence type="ECO:0000256" key="4">
    <source>
        <dbReference type="ARBA" id="ARBA00022833"/>
    </source>
</evidence>
<keyword evidence="4 6" id="KW-0862">Zinc</keyword>
<feature type="binding site" evidence="6">
    <location>
        <position position="140"/>
    </location>
    <ligand>
        <name>Zn(2+)</name>
        <dbReference type="ChEBI" id="CHEBI:29105"/>
        <label>1</label>
    </ligand>
</feature>
<accession>A0AAV1E1J3</accession>
<evidence type="ECO:0000313" key="10">
    <source>
        <dbReference type="Proteomes" id="UP001161247"/>
    </source>
</evidence>
<feature type="binding site" evidence="6">
    <location>
        <position position="153"/>
    </location>
    <ligand>
        <name>Zn(2+)</name>
        <dbReference type="ChEBI" id="CHEBI:29105"/>
        <label>1</label>
    </ligand>
</feature>
<proteinExistence type="predicted"/>
<reference evidence="9" key="1">
    <citation type="submission" date="2023-03" db="EMBL/GenBank/DDBJ databases">
        <authorList>
            <person name="Julca I."/>
        </authorList>
    </citation>
    <scope>NUCLEOTIDE SEQUENCE</scope>
</reference>
<dbReference type="CDD" id="cd04278">
    <property type="entry name" value="ZnMc_MMP"/>
    <property type="match status" value="1"/>
</dbReference>
<dbReference type="InterPro" id="IPR006026">
    <property type="entry name" value="Peptidase_Metallo"/>
</dbReference>
<feature type="binding site" evidence="6">
    <location>
        <position position="163"/>
    </location>
    <ligand>
        <name>Zn(2+)</name>
        <dbReference type="ChEBI" id="CHEBI:29105"/>
        <label>1</label>
    </ligand>
</feature>
<dbReference type="EMBL" id="OX459124">
    <property type="protein sequence ID" value="CAI9112798.1"/>
    <property type="molecule type" value="Genomic_DNA"/>
</dbReference>
<protein>
    <submittedName>
        <fullName evidence="9">OLC1v1013291C1</fullName>
    </submittedName>
</protein>
<feature type="binding site" evidence="6">
    <location>
        <position position="201"/>
    </location>
    <ligand>
        <name>Zn(2+)</name>
        <dbReference type="ChEBI" id="CHEBI:29105"/>
        <label>2</label>
        <note>catalytic</note>
    </ligand>
</feature>
<dbReference type="InterPro" id="IPR021190">
    <property type="entry name" value="Pept_M10A"/>
</dbReference>
<name>A0AAV1E1J3_OLDCO</name>
<dbReference type="SMART" id="SM00235">
    <property type="entry name" value="ZnMc"/>
    <property type="match status" value="1"/>
</dbReference>
<sequence>MATNELALAKLVQEFNFSLPVGTKPEDLDMSEVNGIAVHKKVPLHVVVATLYDHVNKLSPSVHHSVTENKSKWERPSPFTLTYAFLMDHMIDYLSLADIKSAFERSFSRWSAVIPVNFTEVDDDRFSDISIGFFEGDHGDGDPFEGRGGQLAHATWPEIGMLHLDKGERWSVDFEKEKAKSAVDLESVATHEIGHLLGLDHSRAKKSVMYHSIGWRTKKVNLTVDDVAAIQALYGANPNFNVTSLDHSSSWSIVMEVRRLTGWTLLLGMIVCLISVICNK</sequence>
<evidence type="ECO:0000256" key="2">
    <source>
        <dbReference type="ARBA" id="ARBA00022723"/>
    </source>
</evidence>
<keyword evidence="7" id="KW-0812">Transmembrane</keyword>
<keyword evidence="6" id="KW-0106">Calcium</keyword>
<evidence type="ECO:0000256" key="6">
    <source>
        <dbReference type="PIRSR" id="PIRSR621190-2"/>
    </source>
</evidence>
<evidence type="ECO:0000259" key="8">
    <source>
        <dbReference type="SMART" id="SM00235"/>
    </source>
</evidence>
<feature type="domain" description="Peptidase metallopeptidase" evidence="8">
    <location>
        <begin position="69"/>
        <end position="236"/>
    </location>
</feature>
<dbReference type="GO" id="GO:0031012">
    <property type="term" value="C:extracellular matrix"/>
    <property type="evidence" value="ECO:0007669"/>
    <property type="project" value="InterPro"/>
</dbReference>
<keyword evidence="10" id="KW-1185">Reference proteome</keyword>
<dbReference type="GO" id="GO:0030198">
    <property type="term" value="P:extracellular matrix organization"/>
    <property type="evidence" value="ECO:0007669"/>
    <property type="project" value="TreeGrafter"/>
</dbReference>
<dbReference type="GO" id="GO:0006508">
    <property type="term" value="P:proteolysis"/>
    <property type="evidence" value="ECO:0007669"/>
    <property type="project" value="UniProtKB-KW"/>
</dbReference>
<keyword evidence="2 6" id="KW-0479">Metal-binding</keyword>
<dbReference type="GO" id="GO:0004222">
    <property type="term" value="F:metalloendopeptidase activity"/>
    <property type="evidence" value="ECO:0007669"/>
    <property type="project" value="InterPro"/>
</dbReference>
<keyword evidence="7" id="KW-1133">Transmembrane helix</keyword>
<evidence type="ECO:0000256" key="3">
    <source>
        <dbReference type="ARBA" id="ARBA00022801"/>
    </source>
</evidence>
<evidence type="ECO:0000256" key="1">
    <source>
        <dbReference type="ARBA" id="ARBA00022670"/>
    </source>
</evidence>
<feature type="binding site" evidence="6">
    <location>
        <position position="195"/>
    </location>
    <ligand>
        <name>Zn(2+)</name>
        <dbReference type="ChEBI" id="CHEBI:29105"/>
        <label>2</label>
        <note>catalytic</note>
    </ligand>
</feature>
<feature type="binding site" evidence="6">
    <location>
        <position position="146"/>
    </location>
    <ligand>
        <name>Ca(2+)</name>
        <dbReference type="ChEBI" id="CHEBI:29108"/>
        <label>3</label>
    </ligand>
</feature>
<dbReference type="InterPro" id="IPR001818">
    <property type="entry name" value="Pept_M10_metallopeptidase"/>
</dbReference>
<dbReference type="PANTHER" id="PTHR10201">
    <property type="entry name" value="MATRIX METALLOPROTEINASE"/>
    <property type="match status" value="1"/>
</dbReference>
<organism evidence="9 10">
    <name type="scientific">Oldenlandia corymbosa var. corymbosa</name>
    <dbReference type="NCBI Taxonomy" id="529605"/>
    <lineage>
        <taxon>Eukaryota</taxon>
        <taxon>Viridiplantae</taxon>
        <taxon>Streptophyta</taxon>
        <taxon>Embryophyta</taxon>
        <taxon>Tracheophyta</taxon>
        <taxon>Spermatophyta</taxon>
        <taxon>Magnoliopsida</taxon>
        <taxon>eudicotyledons</taxon>
        <taxon>Gunneridae</taxon>
        <taxon>Pentapetalae</taxon>
        <taxon>asterids</taxon>
        <taxon>lamiids</taxon>
        <taxon>Gentianales</taxon>
        <taxon>Rubiaceae</taxon>
        <taxon>Rubioideae</taxon>
        <taxon>Spermacoceae</taxon>
        <taxon>Hedyotis-Oldenlandia complex</taxon>
        <taxon>Oldenlandia</taxon>
    </lineage>
</organism>
<feature type="binding site" evidence="6">
    <location>
        <position position="168"/>
    </location>
    <ligand>
        <name>Ca(2+)</name>
        <dbReference type="ChEBI" id="CHEBI:29108"/>
        <label>3</label>
    </ligand>
</feature>
<evidence type="ECO:0000256" key="7">
    <source>
        <dbReference type="SAM" id="Phobius"/>
    </source>
</evidence>
<feature type="binding site" evidence="6">
    <location>
        <position position="168"/>
    </location>
    <ligand>
        <name>Ca(2+)</name>
        <dbReference type="ChEBI" id="CHEBI:29108"/>
        <label>1</label>
    </ligand>
</feature>
<keyword evidence="1" id="KW-0645">Protease</keyword>
<dbReference type="GO" id="GO:0008270">
    <property type="term" value="F:zinc ion binding"/>
    <property type="evidence" value="ECO:0007669"/>
    <property type="project" value="InterPro"/>
</dbReference>
<evidence type="ECO:0000313" key="9">
    <source>
        <dbReference type="EMBL" id="CAI9112798.1"/>
    </source>
</evidence>
<dbReference type="InterPro" id="IPR033739">
    <property type="entry name" value="M10A_MMP"/>
</dbReference>
<dbReference type="AlphaFoldDB" id="A0AAV1E1J3"/>
<dbReference type="Proteomes" id="UP001161247">
    <property type="component" value="Chromosome 7"/>
</dbReference>
<comment type="cofactor">
    <cofactor evidence="6">
        <name>Ca(2+)</name>
        <dbReference type="ChEBI" id="CHEBI:29108"/>
    </cofactor>
    <text evidence="6">Can bind about 5 Ca(2+) ions per subunit.</text>
</comment>
<feature type="active site" evidence="5">
    <location>
        <position position="192"/>
    </location>
</feature>
<feature type="binding site" evidence="6">
    <location>
        <position position="138"/>
    </location>
    <ligand>
        <name>Zn(2+)</name>
        <dbReference type="ChEBI" id="CHEBI:29105"/>
        <label>1</label>
    </ligand>
</feature>
<keyword evidence="3" id="KW-0378">Hydrolase</keyword>
<dbReference type="PRINTS" id="PR00138">
    <property type="entry name" value="MATRIXIN"/>
</dbReference>
<feature type="binding site" evidence="6">
    <location>
        <position position="128"/>
    </location>
    <ligand>
        <name>Ca(2+)</name>
        <dbReference type="ChEBI" id="CHEBI:29108"/>
        <label>2</label>
    </ligand>
</feature>
<comment type="cofactor">
    <cofactor evidence="6">
        <name>Zn(2+)</name>
        <dbReference type="ChEBI" id="CHEBI:29105"/>
    </cofactor>
    <text evidence="6">Binds 2 Zn(2+) ions per subunit.</text>
</comment>
<gene>
    <name evidence="9" type="ORF">OLC1_LOCUS19921</name>
</gene>
<feature type="transmembrane region" description="Helical" evidence="7">
    <location>
        <begin position="260"/>
        <end position="278"/>
    </location>
</feature>
<dbReference type="GO" id="GO:0030574">
    <property type="term" value="P:collagen catabolic process"/>
    <property type="evidence" value="ECO:0007669"/>
    <property type="project" value="TreeGrafter"/>
</dbReference>
<feature type="binding site" evidence="6">
    <location>
        <position position="165"/>
    </location>
    <ligand>
        <name>Ca(2+)</name>
        <dbReference type="ChEBI" id="CHEBI:29108"/>
        <label>3</label>
    </ligand>
</feature>
<dbReference type="Pfam" id="PF00413">
    <property type="entry name" value="Peptidase_M10"/>
    <property type="match status" value="1"/>
</dbReference>
<dbReference type="SUPFAM" id="SSF55486">
    <property type="entry name" value="Metalloproteases ('zincins'), catalytic domain"/>
    <property type="match status" value="1"/>
</dbReference>
<dbReference type="InterPro" id="IPR024079">
    <property type="entry name" value="MetalloPept_cat_dom_sf"/>
</dbReference>
<evidence type="ECO:0000256" key="5">
    <source>
        <dbReference type="PIRSR" id="PIRSR621190-1"/>
    </source>
</evidence>
<dbReference type="Gene3D" id="3.40.390.10">
    <property type="entry name" value="Collagenase (Catalytic Domain)"/>
    <property type="match status" value="1"/>
</dbReference>
<feature type="binding site" evidence="6">
    <location>
        <position position="209"/>
    </location>
    <ligand>
        <name>Zn(2+)</name>
        <dbReference type="ChEBI" id="CHEBI:29105"/>
        <label>2</label>
        <note>catalytic</note>
    </ligand>
</feature>
<dbReference type="PANTHER" id="PTHR10201:SF321">
    <property type="entry name" value="METALLOENDOPROTEINASE 4-MMP"/>
    <property type="match status" value="1"/>
</dbReference>